<name>A0A1R0Y026_9BACL</name>
<evidence type="ECO:0000256" key="3">
    <source>
        <dbReference type="SAM" id="Coils"/>
    </source>
</evidence>
<feature type="domain" description="Recombinase" evidence="4">
    <location>
        <begin position="168"/>
        <end position="286"/>
    </location>
</feature>
<evidence type="ECO:0000256" key="1">
    <source>
        <dbReference type="ARBA" id="ARBA00023125"/>
    </source>
</evidence>
<evidence type="ECO:0000256" key="2">
    <source>
        <dbReference type="ARBA" id="ARBA00023172"/>
    </source>
</evidence>
<accession>A0A1R0Y026</accession>
<sequence length="530" mass="61912">MKTIEEVLGPGSKKGVFYGRESSDKQDADMKTQKHMAYSLVEKYKCEIVREYVDTGVSAYKKKMEQRAGLMEMLDDLDKNKVDFVVVFQGDRLARNPMEHFKIRAFMNAREIYVIQSSGQDLYNSGDLLGQLMKDGYSKYEADNISTRTRDDFETRISKGIYNGGGAPFGYRYLGNHQFKIMPDEKIVVKNIFELYKSGQGFQSIAEILMTDKNTKDIWCKETVKSIITNPFYMGYLTFGRVNKSSRNSINDKSKWTITRFKGIEPIITQEEWEQCWEIYKKKSQGDLPPKHFKTSYLFKGVIYCKDCKQPLMCKDQRTKDKGKPYGSRVYKCPNRNCGLSYRADDLHEFIINDILPSVYIKARTAPHETLHEEILSSLKKDANQLLKDIKELEEQVADYIIELSQAESRVLSLYQESIESNETELMILIEHRMRLKKWIEGTKHVIDKKTKRIQYINHVESDFEIWKDSFLGSVLEEYDLQNDTKLRRLILYIFEKVEISKNWEINYTTRIDLEGDAALHVMGSFLENK</sequence>
<dbReference type="CDD" id="cd00338">
    <property type="entry name" value="Ser_Recombinase"/>
    <property type="match status" value="1"/>
</dbReference>
<dbReference type="GO" id="GO:0000150">
    <property type="term" value="F:DNA strand exchange activity"/>
    <property type="evidence" value="ECO:0007669"/>
    <property type="project" value="InterPro"/>
</dbReference>
<dbReference type="Pfam" id="PF07508">
    <property type="entry name" value="Recombinase"/>
    <property type="match status" value="1"/>
</dbReference>
<keyword evidence="2" id="KW-0233">DNA recombination</keyword>
<dbReference type="AlphaFoldDB" id="A0A1R0Y026"/>
<dbReference type="Gene3D" id="3.40.50.1390">
    <property type="entry name" value="Resolvase, N-terminal catalytic domain"/>
    <property type="match status" value="1"/>
</dbReference>
<comment type="caution">
    <text evidence="5">The sequence shown here is derived from an EMBL/GenBank/DDBJ whole genome shotgun (WGS) entry which is preliminary data.</text>
</comment>
<dbReference type="InterPro" id="IPR036162">
    <property type="entry name" value="Resolvase-like_N_sf"/>
</dbReference>
<dbReference type="Pfam" id="PF00239">
    <property type="entry name" value="Resolvase"/>
    <property type="match status" value="1"/>
</dbReference>
<evidence type="ECO:0000259" key="4">
    <source>
        <dbReference type="PROSITE" id="PS51737"/>
    </source>
</evidence>
<proteinExistence type="predicted"/>
<dbReference type="SUPFAM" id="SSF53041">
    <property type="entry name" value="Resolvase-like"/>
    <property type="match status" value="1"/>
</dbReference>
<dbReference type="RefSeq" id="WP_076119458.1">
    <property type="nucleotide sequence ID" value="NZ_MPTC01000009.1"/>
</dbReference>
<organism evidence="5 6">
    <name type="scientific">Paenibacillus odorifer</name>
    <dbReference type="NCBI Taxonomy" id="189426"/>
    <lineage>
        <taxon>Bacteria</taxon>
        <taxon>Bacillati</taxon>
        <taxon>Bacillota</taxon>
        <taxon>Bacilli</taxon>
        <taxon>Bacillales</taxon>
        <taxon>Paenibacillaceae</taxon>
        <taxon>Paenibacillus</taxon>
    </lineage>
</organism>
<keyword evidence="1" id="KW-0238">DNA-binding</keyword>
<dbReference type="Pfam" id="PF13408">
    <property type="entry name" value="Zn_ribbon_recom"/>
    <property type="match status" value="1"/>
</dbReference>
<gene>
    <name evidence="5" type="ORF">BSK52_12590</name>
</gene>
<dbReference type="InterPro" id="IPR025827">
    <property type="entry name" value="Zn_ribbon_recom_dom"/>
</dbReference>
<dbReference type="OrthoDB" id="9811097at2"/>
<dbReference type="PANTHER" id="PTHR30461">
    <property type="entry name" value="DNA-INVERTASE FROM LAMBDOID PROPHAGE"/>
    <property type="match status" value="1"/>
</dbReference>
<dbReference type="GO" id="GO:0003677">
    <property type="term" value="F:DNA binding"/>
    <property type="evidence" value="ECO:0007669"/>
    <property type="project" value="UniProtKB-KW"/>
</dbReference>
<dbReference type="InterPro" id="IPR050639">
    <property type="entry name" value="SSR_resolvase"/>
</dbReference>
<evidence type="ECO:0000313" key="6">
    <source>
        <dbReference type="Proteomes" id="UP000187439"/>
    </source>
</evidence>
<dbReference type="PROSITE" id="PS51737">
    <property type="entry name" value="RECOMBINASE_DNA_BIND"/>
    <property type="match status" value="1"/>
</dbReference>
<reference evidence="5 6" key="1">
    <citation type="submission" date="2016-10" db="EMBL/GenBank/DDBJ databases">
        <title>Paenibacillus species isolates.</title>
        <authorList>
            <person name="Beno S.M."/>
        </authorList>
    </citation>
    <scope>NUCLEOTIDE SEQUENCE [LARGE SCALE GENOMIC DNA]</scope>
    <source>
        <strain evidence="5 6">FSL H7-0710</strain>
    </source>
</reference>
<dbReference type="SMART" id="SM00857">
    <property type="entry name" value="Resolvase"/>
    <property type="match status" value="1"/>
</dbReference>
<dbReference type="InterPro" id="IPR006119">
    <property type="entry name" value="Resolv_N"/>
</dbReference>
<feature type="coiled-coil region" evidence="3">
    <location>
        <begin position="376"/>
        <end position="410"/>
    </location>
</feature>
<keyword evidence="3" id="KW-0175">Coiled coil</keyword>
<dbReference type="Proteomes" id="UP000187439">
    <property type="component" value="Unassembled WGS sequence"/>
</dbReference>
<dbReference type="Gene3D" id="3.90.1750.20">
    <property type="entry name" value="Putative Large Serine Recombinase, Chain B, Domain 2"/>
    <property type="match status" value="1"/>
</dbReference>
<dbReference type="InterPro" id="IPR038109">
    <property type="entry name" value="DNA_bind_recomb_sf"/>
</dbReference>
<dbReference type="PANTHER" id="PTHR30461:SF2">
    <property type="entry name" value="SERINE RECOMBINASE PINE-RELATED"/>
    <property type="match status" value="1"/>
</dbReference>
<dbReference type="EMBL" id="MPTC01000009">
    <property type="protein sequence ID" value="OMD40701.1"/>
    <property type="molecule type" value="Genomic_DNA"/>
</dbReference>
<dbReference type="InterPro" id="IPR011109">
    <property type="entry name" value="DNA_bind_recombinase_dom"/>
</dbReference>
<protein>
    <recommendedName>
        <fullName evidence="4">Recombinase domain-containing protein</fullName>
    </recommendedName>
</protein>
<evidence type="ECO:0000313" key="5">
    <source>
        <dbReference type="EMBL" id="OMD40701.1"/>
    </source>
</evidence>